<organism evidence="1 2">
    <name type="scientific">Hyalomma asiaticum</name>
    <name type="common">Tick</name>
    <dbReference type="NCBI Taxonomy" id="266040"/>
    <lineage>
        <taxon>Eukaryota</taxon>
        <taxon>Metazoa</taxon>
        <taxon>Ecdysozoa</taxon>
        <taxon>Arthropoda</taxon>
        <taxon>Chelicerata</taxon>
        <taxon>Arachnida</taxon>
        <taxon>Acari</taxon>
        <taxon>Parasitiformes</taxon>
        <taxon>Ixodida</taxon>
        <taxon>Ixodoidea</taxon>
        <taxon>Ixodidae</taxon>
        <taxon>Hyalomminae</taxon>
        <taxon>Hyalomma</taxon>
    </lineage>
</organism>
<comment type="caution">
    <text evidence="1">The sequence shown here is derived from an EMBL/GenBank/DDBJ whole genome shotgun (WGS) entry which is preliminary data.</text>
</comment>
<name>A0ACB7SE62_HYAAI</name>
<protein>
    <submittedName>
        <fullName evidence="1">Uncharacterized protein</fullName>
    </submittedName>
</protein>
<dbReference type="Proteomes" id="UP000821845">
    <property type="component" value="Chromosome 4"/>
</dbReference>
<keyword evidence="2" id="KW-1185">Reference proteome</keyword>
<proteinExistence type="predicted"/>
<evidence type="ECO:0000313" key="2">
    <source>
        <dbReference type="Proteomes" id="UP000821845"/>
    </source>
</evidence>
<reference evidence="1" key="1">
    <citation type="submission" date="2020-05" db="EMBL/GenBank/DDBJ databases">
        <title>Large-scale comparative analyses of tick genomes elucidate their genetic diversity and vector capacities.</title>
        <authorList>
            <person name="Jia N."/>
            <person name="Wang J."/>
            <person name="Shi W."/>
            <person name="Du L."/>
            <person name="Sun Y."/>
            <person name="Zhan W."/>
            <person name="Jiang J."/>
            <person name="Wang Q."/>
            <person name="Zhang B."/>
            <person name="Ji P."/>
            <person name="Sakyi L.B."/>
            <person name="Cui X."/>
            <person name="Yuan T."/>
            <person name="Jiang B."/>
            <person name="Yang W."/>
            <person name="Lam T.T.-Y."/>
            <person name="Chang Q."/>
            <person name="Ding S."/>
            <person name="Wang X."/>
            <person name="Zhu J."/>
            <person name="Ruan X."/>
            <person name="Zhao L."/>
            <person name="Wei J."/>
            <person name="Que T."/>
            <person name="Du C."/>
            <person name="Cheng J."/>
            <person name="Dai P."/>
            <person name="Han X."/>
            <person name="Huang E."/>
            <person name="Gao Y."/>
            <person name="Liu J."/>
            <person name="Shao H."/>
            <person name="Ye R."/>
            <person name="Li L."/>
            <person name="Wei W."/>
            <person name="Wang X."/>
            <person name="Wang C."/>
            <person name="Yang T."/>
            <person name="Huo Q."/>
            <person name="Li W."/>
            <person name="Guo W."/>
            <person name="Chen H."/>
            <person name="Zhou L."/>
            <person name="Ni X."/>
            <person name="Tian J."/>
            <person name="Zhou Y."/>
            <person name="Sheng Y."/>
            <person name="Liu T."/>
            <person name="Pan Y."/>
            <person name="Xia L."/>
            <person name="Li J."/>
            <person name="Zhao F."/>
            <person name="Cao W."/>
        </authorList>
    </citation>
    <scope>NUCLEOTIDE SEQUENCE</scope>
    <source>
        <strain evidence="1">Hyas-2018</strain>
    </source>
</reference>
<gene>
    <name evidence="1" type="ORF">HPB50_003750</name>
</gene>
<evidence type="ECO:0000313" key="1">
    <source>
        <dbReference type="EMBL" id="KAH6932226.1"/>
    </source>
</evidence>
<accession>A0ACB7SE62</accession>
<sequence length="441" mass="49669">MATNRTSLSNIASKFEIIPWNPGGSGNRRKRSHLSLFLSSLGSQPAVLALQESGPAPSLPGYCSYVGGTTTCLLVHKAYTAIQIDLDLDLPYDYSMMSVLSQRRGQPSIHILNVYCPPRLARASFAHLFHRALRIAARQSLVIVGDFNAPSPHWGYHYKKARGRELKELISSLSLTLLTDPAQPTRSGNSVTRDTCPDLSLTRHIRDVTWENLGENLGSDHFLLRISFTPRQKMRQHWGQARLTDWTHTEECKLVCHRTGIMAGGEVKALGTMDELKDKFAKGCTISFRVLEKVTAYVVTAVDKCVKHLFPGARQEECREGVFLYYTDYRLPWSHVFSRINKLRHWFKLESVLVSESSLDEILLGMARAEQAEDAAEAKQAAKDASHEPHATDPWGREEQNKYERRQRVRQKRRLRDSRYTLTQGGTSDGSHEGGGGMVHL</sequence>
<dbReference type="EMBL" id="CM023484">
    <property type="protein sequence ID" value="KAH6932226.1"/>
    <property type="molecule type" value="Genomic_DNA"/>
</dbReference>